<dbReference type="Pfam" id="PF22698">
    <property type="entry name" value="Semialdhyde_dhC_1"/>
    <property type="match status" value="1"/>
</dbReference>
<dbReference type="PROSITE" id="PS01224">
    <property type="entry name" value="ARGC"/>
    <property type="match status" value="1"/>
</dbReference>
<dbReference type="SMART" id="SM00859">
    <property type="entry name" value="Semialdhyde_dh"/>
    <property type="match status" value="1"/>
</dbReference>
<dbReference type="Gene3D" id="3.30.360.10">
    <property type="entry name" value="Dihydrodipicolinate Reductase, domain 2"/>
    <property type="match status" value="1"/>
</dbReference>
<comment type="pathway">
    <text evidence="1 7">Amino-acid biosynthesis; L-arginine biosynthesis; N(2)-acetyl-L-ornithine from L-glutamate: step 3/4.</text>
</comment>
<evidence type="ECO:0000256" key="8">
    <source>
        <dbReference type="PROSITE-ProRule" id="PRU10010"/>
    </source>
</evidence>
<dbReference type="Gene3D" id="3.40.50.720">
    <property type="entry name" value="NAD(P)-binding Rossmann-like Domain"/>
    <property type="match status" value="1"/>
</dbReference>
<keyword evidence="7" id="KW-0963">Cytoplasm</keyword>
<dbReference type="InterPro" id="IPR050085">
    <property type="entry name" value="AGPR"/>
</dbReference>
<dbReference type="GO" id="GO:0006526">
    <property type="term" value="P:L-arginine biosynthetic process"/>
    <property type="evidence" value="ECO:0007669"/>
    <property type="project" value="UniProtKB-UniRule"/>
</dbReference>
<dbReference type="PANTHER" id="PTHR32338">
    <property type="entry name" value="N-ACETYL-GAMMA-GLUTAMYL-PHOSPHATE REDUCTASE, CHLOROPLASTIC-RELATED-RELATED"/>
    <property type="match status" value="1"/>
</dbReference>
<protein>
    <recommendedName>
        <fullName evidence="7">N-acetyl-gamma-glutamyl-phosphate reductase</fullName>
        <shortName evidence="7">AGPR</shortName>
        <ecNumber evidence="7">1.2.1.38</ecNumber>
    </recommendedName>
    <alternativeName>
        <fullName evidence="7">N-acetyl-glutamate semialdehyde dehydrogenase</fullName>
        <shortName evidence="7">NAGSA dehydrogenase</shortName>
    </alternativeName>
</protein>
<evidence type="ECO:0000256" key="5">
    <source>
        <dbReference type="ARBA" id="ARBA00023002"/>
    </source>
</evidence>
<organism evidence="10 11">
    <name type="scientific">Clostridium homopropionicum DSM 5847</name>
    <dbReference type="NCBI Taxonomy" id="1121318"/>
    <lineage>
        <taxon>Bacteria</taxon>
        <taxon>Bacillati</taxon>
        <taxon>Bacillota</taxon>
        <taxon>Clostridia</taxon>
        <taxon>Eubacteriales</taxon>
        <taxon>Clostridiaceae</taxon>
        <taxon>Clostridium</taxon>
    </lineage>
</organism>
<keyword evidence="3 7" id="KW-0028">Amino-acid biosynthesis</keyword>
<comment type="function">
    <text evidence="7">Catalyzes the NADPH-dependent reduction of N-acetyl-5-glutamyl phosphate to yield N-acetyl-L-glutamate 5-semialdehyde.</text>
</comment>
<gene>
    <name evidence="10" type="primary">argC_1</name>
    <name evidence="7" type="synonym">argC</name>
    <name evidence="10" type="ORF">CLHOM_26510</name>
</gene>
<comment type="similarity">
    <text evidence="7">Belongs to the NAGSA dehydrogenase family. Type 1 subfamily.</text>
</comment>
<dbReference type="InterPro" id="IPR036291">
    <property type="entry name" value="NAD(P)-bd_dom_sf"/>
</dbReference>
<reference evidence="11" key="1">
    <citation type="submission" date="2015-08" db="EMBL/GenBank/DDBJ databases">
        <title>Genome sequence of the strict anaerobe Clostridium homopropionicum LuHBu1 (DSM 5847T).</title>
        <authorList>
            <person name="Poehlein A."/>
            <person name="Beck M."/>
            <person name="Schiel-Bengelsdorf B."/>
            <person name="Bengelsdorf F.R."/>
            <person name="Daniel R."/>
            <person name="Duerre P."/>
        </authorList>
    </citation>
    <scope>NUCLEOTIDE SEQUENCE [LARGE SCALE GENOMIC DNA]</scope>
    <source>
        <strain evidence="11">DSM 5847</strain>
    </source>
</reference>
<dbReference type="UniPathway" id="UPA00068">
    <property type="reaction ID" value="UER00108"/>
</dbReference>
<dbReference type="STRING" id="36844.SAMN04488501_109104"/>
<dbReference type="PATRIC" id="fig|1121318.3.peg.2663"/>
<dbReference type="CDD" id="cd17895">
    <property type="entry name" value="AGPR_1_N"/>
    <property type="match status" value="1"/>
</dbReference>
<dbReference type="SUPFAM" id="SSF51735">
    <property type="entry name" value="NAD(P)-binding Rossmann-fold domains"/>
    <property type="match status" value="1"/>
</dbReference>
<evidence type="ECO:0000256" key="3">
    <source>
        <dbReference type="ARBA" id="ARBA00022605"/>
    </source>
</evidence>
<comment type="subcellular location">
    <subcellularLocation>
        <location evidence="7">Cytoplasm</location>
    </subcellularLocation>
</comment>
<accession>A0A0L6Z7G4</accession>
<evidence type="ECO:0000259" key="9">
    <source>
        <dbReference type="SMART" id="SM00859"/>
    </source>
</evidence>
<dbReference type="Proteomes" id="UP000037043">
    <property type="component" value="Unassembled WGS sequence"/>
</dbReference>
<evidence type="ECO:0000313" key="11">
    <source>
        <dbReference type="Proteomes" id="UP000037043"/>
    </source>
</evidence>
<keyword evidence="2 7" id="KW-0055">Arginine biosynthesis</keyword>
<dbReference type="EC" id="1.2.1.38" evidence="7"/>
<dbReference type="EMBL" id="LHUR01000031">
    <property type="protein sequence ID" value="KOA18911.1"/>
    <property type="molecule type" value="Genomic_DNA"/>
</dbReference>
<evidence type="ECO:0000256" key="1">
    <source>
        <dbReference type="ARBA" id="ARBA00004862"/>
    </source>
</evidence>
<dbReference type="NCBIfam" id="TIGR01850">
    <property type="entry name" value="argC"/>
    <property type="match status" value="1"/>
</dbReference>
<name>A0A0L6Z7G4_9CLOT</name>
<dbReference type="RefSeq" id="WP_052222135.1">
    <property type="nucleotide sequence ID" value="NZ_LHUR01000031.1"/>
</dbReference>
<feature type="domain" description="Semialdehyde dehydrogenase NAD-binding" evidence="9">
    <location>
        <begin position="3"/>
        <end position="143"/>
    </location>
</feature>
<dbReference type="GO" id="GO:0005737">
    <property type="term" value="C:cytoplasm"/>
    <property type="evidence" value="ECO:0007669"/>
    <property type="project" value="UniProtKB-SubCell"/>
</dbReference>
<dbReference type="InterPro" id="IPR058924">
    <property type="entry name" value="AGPR_dimerisation_dom"/>
</dbReference>
<comment type="caution">
    <text evidence="10">The sequence shown here is derived from an EMBL/GenBank/DDBJ whole genome shotgun (WGS) entry which is preliminary data.</text>
</comment>
<keyword evidence="4 7" id="KW-0521">NADP</keyword>
<sequence>MINVGVVGATGYAGQQLIWFLNNHSDVNIEFLTSHSYENISFSQVYPNYRGFVDNKCIKIQEAEERLCTINVLFIALPHGKSFDLARKALAKGIKVIDLGADFRLNSPEIYKEWYGLEHNAVDLLEDAVYGLVEIYRDKIKNSNLIANPGCYTTASILGLYPLVKENLIELDSIIIDAKSGVSGAGRDLKVTSLFGECNESIKAYGVTTHRHTPEIEQELSIAAGKDISLVFTPHLVPMNRGILSTCYGKLKNAVSEEELYDIYNKYYGKEQFIRIIKEIPETRNVKGSNLCDIGLRVDKRTNKVIVISAIDNLIKGAAGQAVQNMNVIFGLEENKGIDVLPMQI</sequence>
<comment type="catalytic activity">
    <reaction evidence="6 7">
        <text>N-acetyl-L-glutamate 5-semialdehyde + phosphate + NADP(+) = N-acetyl-L-glutamyl 5-phosphate + NADPH + H(+)</text>
        <dbReference type="Rhea" id="RHEA:21588"/>
        <dbReference type="ChEBI" id="CHEBI:15378"/>
        <dbReference type="ChEBI" id="CHEBI:29123"/>
        <dbReference type="ChEBI" id="CHEBI:43474"/>
        <dbReference type="ChEBI" id="CHEBI:57783"/>
        <dbReference type="ChEBI" id="CHEBI:57936"/>
        <dbReference type="ChEBI" id="CHEBI:58349"/>
        <dbReference type="EC" id="1.2.1.38"/>
    </reaction>
</comment>
<dbReference type="PANTHER" id="PTHR32338:SF10">
    <property type="entry name" value="N-ACETYL-GAMMA-GLUTAMYL-PHOSPHATE REDUCTASE, CHLOROPLASTIC-RELATED"/>
    <property type="match status" value="1"/>
</dbReference>
<keyword evidence="11" id="KW-1185">Reference proteome</keyword>
<dbReference type="GO" id="GO:0003942">
    <property type="term" value="F:N-acetyl-gamma-glutamyl-phosphate reductase activity"/>
    <property type="evidence" value="ECO:0007669"/>
    <property type="project" value="UniProtKB-UniRule"/>
</dbReference>
<dbReference type="Pfam" id="PF01118">
    <property type="entry name" value="Semialdhyde_dh"/>
    <property type="match status" value="1"/>
</dbReference>
<dbReference type="InterPro" id="IPR000706">
    <property type="entry name" value="AGPR_type-1"/>
</dbReference>
<dbReference type="FunFam" id="3.30.360.10:FF:000014">
    <property type="entry name" value="N-acetyl-gamma-glutamyl-phosphate reductase"/>
    <property type="match status" value="1"/>
</dbReference>
<feature type="active site" evidence="7 8">
    <location>
        <position position="151"/>
    </location>
</feature>
<keyword evidence="5 7" id="KW-0560">Oxidoreductase</keyword>
<proteinExistence type="inferred from homology"/>
<evidence type="ECO:0000256" key="7">
    <source>
        <dbReference type="HAMAP-Rule" id="MF_00150"/>
    </source>
</evidence>
<evidence type="ECO:0000256" key="2">
    <source>
        <dbReference type="ARBA" id="ARBA00022571"/>
    </source>
</evidence>
<dbReference type="HAMAP" id="MF_00150">
    <property type="entry name" value="ArgC_type1"/>
    <property type="match status" value="1"/>
</dbReference>
<dbReference type="InterPro" id="IPR023013">
    <property type="entry name" value="AGPR_AS"/>
</dbReference>
<dbReference type="SUPFAM" id="SSF55347">
    <property type="entry name" value="Glyceraldehyde-3-phosphate dehydrogenase-like, C-terminal domain"/>
    <property type="match status" value="1"/>
</dbReference>
<evidence type="ECO:0000256" key="6">
    <source>
        <dbReference type="ARBA" id="ARBA00050557"/>
    </source>
</evidence>
<evidence type="ECO:0000256" key="4">
    <source>
        <dbReference type="ARBA" id="ARBA00022857"/>
    </source>
</evidence>
<evidence type="ECO:0000313" key="10">
    <source>
        <dbReference type="EMBL" id="KOA18911.1"/>
    </source>
</evidence>
<dbReference type="GO" id="GO:0070401">
    <property type="term" value="F:NADP+ binding"/>
    <property type="evidence" value="ECO:0007669"/>
    <property type="project" value="InterPro"/>
</dbReference>
<dbReference type="CDD" id="cd23934">
    <property type="entry name" value="AGPR_1_C"/>
    <property type="match status" value="1"/>
</dbReference>
<dbReference type="InterPro" id="IPR000534">
    <property type="entry name" value="Semialdehyde_DH_NAD-bd"/>
</dbReference>
<dbReference type="GO" id="GO:0051287">
    <property type="term" value="F:NAD binding"/>
    <property type="evidence" value="ECO:0007669"/>
    <property type="project" value="InterPro"/>
</dbReference>
<dbReference type="AlphaFoldDB" id="A0A0L6Z7G4"/>